<name>A0A1X6YXM7_9RHOB</name>
<reference evidence="2" key="1">
    <citation type="submission" date="2017-03" db="EMBL/GenBank/DDBJ databases">
        <authorList>
            <person name="Rodrigo-Torres L."/>
            <person name="Arahal R.D."/>
            <person name="Lucena T."/>
        </authorList>
    </citation>
    <scope>NUCLEOTIDE SEQUENCE [LARGE SCALE GENOMIC DNA]</scope>
    <source>
        <strain evidence="2">CECT 7751</strain>
    </source>
</reference>
<protein>
    <submittedName>
        <fullName evidence="1">Uncharacterized protein</fullName>
    </submittedName>
</protein>
<gene>
    <name evidence="1" type="ORF">PSM7751_01436</name>
</gene>
<sequence>MQVVLHAGVHTTDEDRLIRCLLKNRDRLHDDGIAVPGPSRYRRALRDAIHELSSRPPEAGARDRFLTQTLDHETPERLVLSNENFFCVPKLAVADDQFYPHAETKLADFREFFAGDRQELFLAVRNPATYLPDVFNISPQQSFDQFMGGTDPLALRWSELIGRIRETVPDMKITCWCHEDTPLIWGEVMRELAGLSPEHRLDGEFDMLTDIMSPEGMRRFEAYLAAHPGMSESQRRRAATVFLDKFALDDALEEELTGPDWDELMIDMLTELYEEDVYEIERLPGVTFITP</sequence>
<accession>A0A1X6YXM7</accession>
<dbReference type="Proteomes" id="UP000193963">
    <property type="component" value="Unassembled WGS sequence"/>
</dbReference>
<dbReference type="AlphaFoldDB" id="A0A1X6YXM7"/>
<organism evidence="1 2">
    <name type="scientific">Pseudooceanicola marinus</name>
    <dbReference type="NCBI Taxonomy" id="396013"/>
    <lineage>
        <taxon>Bacteria</taxon>
        <taxon>Pseudomonadati</taxon>
        <taxon>Pseudomonadota</taxon>
        <taxon>Alphaproteobacteria</taxon>
        <taxon>Rhodobacterales</taxon>
        <taxon>Paracoccaceae</taxon>
        <taxon>Pseudooceanicola</taxon>
    </lineage>
</organism>
<keyword evidence="2" id="KW-1185">Reference proteome</keyword>
<evidence type="ECO:0000313" key="2">
    <source>
        <dbReference type="Proteomes" id="UP000193963"/>
    </source>
</evidence>
<dbReference type="EMBL" id="FWFN01000003">
    <property type="protein sequence ID" value="SLN34732.1"/>
    <property type="molecule type" value="Genomic_DNA"/>
</dbReference>
<evidence type="ECO:0000313" key="1">
    <source>
        <dbReference type="EMBL" id="SLN34732.1"/>
    </source>
</evidence>
<dbReference type="RefSeq" id="WP_085887335.1">
    <property type="nucleotide sequence ID" value="NZ_FWFN01000003.1"/>
</dbReference>
<proteinExistence type="predicted"/>
<dbReference type="OrthoDB" id="7816979at2"/>